<keyword evidence="3 5" id="KW-1133">Transmembrane helix</keyword>
<protein>
    <recommendedName>
        <fullName evidence="6">Wax synthase domain-containing protein</fullName>
    </recommendedName>
</protein>
<feature type="transmembrane region" description="Helical" evidence="5">
    <location>
        <begin position="205"/>
        <end position="230"/>
    </location>
</feature>
<comment type="caution">
    <text evidence="7">The sequence shown here is derived from an EMBL/GenBank/DDBJ whole genome shotgun (WGS) entry which is preliminary data.</text>
</comment>
<keyword evidence="4 5" id="KW-0472">Membrane</keyword>
<evidence type="ECO:0000313" key="7">
    <source>
        <dbReference type="EMBL" id="KAK3316920.1"/>
    </source>
</evidence>
<proteinExistence type="predicted"/>
<accession>A0AAE0I1T0</accession>
<evidence type="ECO:0000259" key="6">
    <source>
        <dbReference type="Pfam" id="PF13813"/>
    </source>
</evidence>
<feature type="domain" description="Wax synthase" evidence="6">
    <location>
        <begin position="152"/>
        <end position="246"/>
    </location>
</feature>
<dbReference type="InterPro" id="IPR032805">
    <property type="entry name" value="Wax_synthase_dom"/>
</dbReference>
<dbReference type="EMBL" id="JAUEDM010000005">
    <property type="protein sequence ID" value="KAK3316920.1"/>
    <property type="molecule type" value="Genomic_DNA"/>
</dbReference>
<evidence type="ECO:0000256" key="4">
    <source>
        <dbReference type="ARBA" id="ARBA00023136"/>
    </source>
</evidence>
<keyword evidence="2 5" id="KW-0812">Transmembrane</keyword>
<dbReference type="GO" id="GO:0016020">
    <property type="term" value="C:membrane"/>
    <property type="evidence" value="ECO:0007669"/>
    <property type="project" value="UniProtKB-SubCell"/>
</dbReference>
<reference evidence="7" key="1">
    <citation type="journal article" date="2023" name="Mol. Phylogenet. Evol.">
        <title>Genome-scale phylogeny and comparative genomics of the fungal order Sordariales.</title>
        <authorList>
            <person name="Hensen N."/>
            <person name="Bonometti L."/>
            <person name="Westerberg I."/>
            <person name="Brannstrom I.O."/>
            <person name="Guillou S."/>
            <person name="Cros-Aarteil S."/>
            <person name="Calhoun S."/>
            <person name="Haridas S."/>
            <person name="Kuo A."/>
            <person name="Mondo S."/>
            <person name="Pangilinan J."/>
            <person name="Riley R."/>
            <person name="LaButti K."/>
            <person name="Andreopoulos B."/>
            <person name="Lipzen A."/>
            <person name="Chen C."/>
            <person name="Yan M."/>
            <person name="Daum C."/>
            <person name="Ng V."/>
            <person name="Clum A."/>
            <person name="Steindorff A."/>
            <person name="Ohm R.A."/>
            <person name="Martin F."/>
            <person name="Silar P."/>
            <person name="Natvig D.O."/>
            <person name="Lalanne C."/>
            <person name="Gautier V."/>
            <person name="Ament-Velasquez S.L."/>
            <person name="Kruys A."/>
            <person name="Hutchinson M.I."/>
            <person name="Powell A.J."/>
            <person name="Barry K."/>
            <person name="Miller A.N."/>
            <person name="Grigoriev I.V."/>
            <person name="Debuchy R."/>
            <person name="Gladieux P."/>
            <person name="Hiltunen Thoren M."/>
            <person name="Johannesson H."/>
        </authorList>
    </citation>
    <scope>NUCLEOTIDE SEQUENCE</scope>
    <source>
        <strain evidence="7">CBS 118394</strain>
    </source>
</reference>
<dbReference type="Proteomes" id="UP001283341">
    <property type="component" value="Unassembled WGS sequence"/>
</dbReference>
<dbReference type="Pfam" id="PF13813">
    <property type="entry name" value="MBOAT_2"/>
    <property type="match status" value="1"/>
</dbReference>
<reference evidence="7" key="2">
    <citation type="submission" date="2023-06" db="EMBL/GenBank/DDBJ databases">
        <authorList>
            <consortium name="Lawrence Berkeley National Laboratory"/>
            <person name="Haridas S."/>
            <person name="Hensen N."/>
            <person name="Bonometti L."/>
            <person name="Westerberg I."/>
            <person name="Brannstrom I.O."/>
            <person name="Guillou S."/>
            <person name="Cros-Aarteil S."/>
            <person name="Calhoun S."/>
            <person name="Kuo A."/>
            <person name="Mondo S."/>
            <person name="Pangilinan J."/>
            <person name="Riley R."/>
            <person name="Labutti K."/>
            <person name="Andreopoulos B."/>
            <person name="Lipzen A."/>
            <person name="Chen C."/>
            <person name="Yanf M."/>
            <person name="Daum C."/>
            <person name="Ng V."/>
            <person name="Clum A."/>
            <person name="Steindorff A."/>
            <person name="Ohm R."/>
            <person name="Martin F."/>
            <person name="Silar P."/>
            <person name="Natvig D."/>
            <person name="Lalanne C."/>
            <person name="Gautier V."/>
            <person name="Ament-Velasquez S.L."/>
            <person name="Kruys A."/>
            <person name="Hutchinson M.I."/>
            <person name="Powell A.J."/>
            <person name="Barry K."/>
            <person name="Miller A.N."/>
            <person name="Grigoriev I.V."/>
            <person name="Debuchy R."/>
            <person name="Gladieux P."/>
            <person name="Thoren M.H."/>
            <person name="Johannesson H."/>
        </authorList>
    </citation>
    <scope>NUCLEOTIDE SEQUENCE</scope>
    <source>
        <strain evidence="7">CBS 118394</strain>
    </source>
</reference>
<sequence>MHTAAVLIFDKQTLSLRREWRCCTPATTAPTAAAAAAATPTAISSSSSENTARFALTRCAHAAALLGARYAAHYLASYYLLVKMLRPSAADFSPDSQGLLPLTARDLGLRAYVAGAWLVDTSVLLAEVHDIFSAVFVWALAWDAAAEWMGPPPLFGRIREARSVRWFWGVFWYRLHVAVFDAYMPAVLRRRVASPRDSSTRRSTMVVGAALLRTLWMFAMSAVLHMAASWVVVGTLNAKGELFFFLGNYVVCVVETVNLVGSPGWSNASSNRRGTMSNS</sequence>
<evidence type="ECO:0000256" key="2">
    <source>
        <dbReference type="ARBA" id="ARBA00022692"/>
    </source>
</evidence>
<evidence type="ECO:0000256" key="5">
    <source>
        <dbReference type="SAM" id="Phobius"/>
    </source>
</evidence>
<evidence type="ECO:0000256" key="3">
    <source>
        <dbReference type="ARBA" id="ARBA00022989"/>
    </source>
</evidence>
<evidence type="ECO:0000256" key="1">
    <source>
        <dbReference type="ARBA" id="ARBA00004141"/>
    </source>
</evidence>
<evidence type="ECO:0000313" key="8">
    <source>
        <dbReference type="Proteomes" id="UP001283341"/>
    </source>
</evidence>
<keyword evidence="8" id="KW-1185">Reference proteome</keyword>
<comment type="subcellular location">
    <subcellularLocation>
        <location evidence="1">Membrane</location>
        <topology evidence="1">Multi-pass membrane protein</topology>
    </subcellularLocation>
</comment>
<name>A0AAE0I1T0_9PEZI</name>
<gene>
    <name evidence="7" type="ORF">B0H66DRAFT_535155</name>
</gene>
<dbReference type="AlphaFoldDB" id="A0AAE0I1T0"/>
<feature type="transmembrane region" description="Helical" evidence="5">
    <location>
        <begin position="242"/>
        <end position="261"/>
    </location>
</feature>
<organism evidence="7 8">
    <name type="scientific">Apodospora peruviana</name>
    <dbReference type="NCBI Taxonomy" id="516989"/>
    <lineage>
        <taxon>Eukaryota</taxon>
        <taxon>Fungi</taxon>
        <taxon>Dikarya</taxon>
        <taxon>Ascomycota</taxon>
        <taxon>Pezizomycotina</taxon>
        <taxon>Sordariomycetes</taxon>
        <taxon>Sordariomycetidae</taxon>
        <taxon>Sordariales</taxon>
        <taxon>Lasiosphaeriaceae</taxon>
        <taxon>Apodospora</taxon>
    </lineage>
</organism>